<keyword evidence="1" id="KW-0812">Transmembrane</keyword>
<name>A0A265ND84_9BACI</name>
<dbReference type="RefSeq" id="WP_094884971.1">
    <property type="nucleotide sequence ID" value="NZ_NPMS01000002.1"/>
</dbReference>
<evidence type="ECO:0000313" key="2">
    <source>
        <dbReference type="EMBL" id="OZU89429.1"/>
    </source>
</evidence>
<organism evidence="2 3">
    <name type="scientific">Virgibacillus indicus</name>
    <dbReference type="NCBI Taxonomy" id="2024554"/>
    <lineage>
        <taxon>Bacteria</taxon>
        <taxon>Bacillati</taxon>
        <taxon>Bacillota</taxon>
        <taxon>Bacilli</taxon>
        <taxon>Bacillales</taxon>
        <taxon>Bacillaceae</taxon>
        <taxon>Virgibacillus</taxon>
    </lineage>
</organism>
<feature type="transmembrane region" description="Helical" evidence="1">
    <location>
        <begin position="198"/>
        <end position="218"/>
    </location>
</feature>
<dbReference type="PANTHER" id="PTHR35337:SF1">
    <property type="entry name" value="SLR1478 PROTEIN"/>
    <property type="match status" value="1"/>
</dbReference>
<dbReference type="AlphaFoldDB" id="A0A265ND84"/>
<feature type="transmembrane region" description="Helical" evidence="1">
    <location>
        <begin position="224"/>
        <end position="244"/>
    </location>
</feature>
<evidence type="ECO:0008006" key="4">
    <source>
        <dbReference type="Google" id="ProtNLM"/>
    </source>
</evidence>
<keyword evidence="1" id="KW-0472">Membrane</keyword>
<keyword evidence="3" id="KW-1185">Reference proteome</keyword>
<feature type="transmembrane region" description="Helical" evidence="1">
    <location>
        <begin position="265"/>
        <end position="283"/>
    </location>
</feature>
<dbReference type="PANTHER" id="PTHR35337">
    <property type="entry name" value="SLR1478 PROTEIN"/>
    <property type="match status" value="1"/>
</dbReference>
<accession>A0A265ND84</accession>
<proteinExistence type="predicted"/>
<feature type="transmembrane region" description="Helical" evidence="1">
    <location>
        <begin position="170"/>
        <end position="191"/>
    </location>
</feature>
<gene>
    <name evidence="2" type="ORF">CIL03_06885</name>
</gene>
<dbReference type="OrthoDB" id="9800053at2"/>
<evidence type="ECO:0000313" key="3">
    <source>
        <dbReference type="Proteomes" id="UP000216498"/>
    </source>
</evidence>
<evidence type="ECO:0000256" key="1">
    <source>
        <dbReference type="SAM" id="Phobius"/>
    </source>
</evidence>
<dbReference type="EMBL" id="NPMS01000002">
    <property type="protein sequence ID" value="OZU89429.1"/>
    <property type="molecule type" value="Genomic_DNA"/>
</dbReference>
<protein>
    <recommendedName>
        <fullName evidence="4">Stage II sporulation protein M</fullName>
    </recommendedName>
</protein>
<comment type="caution">
    <text evidence="2">The sequence shown here is derived from an EMBL/GenBank/DDBJ whole genome shotgun (WGS) entry which is preliminary data.</text>
</comment>
<reference evidence="2 3" key="1">
    <citation type="submission" date="2017-08" db="EMBL/GenBank/DDBJ databases">
        <title>Virgibacillus indicus sp. nov. and Virgibacillus profoundi sp. nov, two moderately halophilic bacteria isolated from marine sediment by using the Microfluidic Streak Plate.</title>
        <authorList>
            <person name="Xu B."/>
            <person name="Hu B."/>
            <person name="Wang J."/>
            <person name="Zhu Y."/>
            <person name="Huang L."/>
            <person name="Du W."/>
            <person name="Huang Y."/>
        </authorList>
    </citation>
    <scope>NUCLEOTIDE SEQUENCE [LARGE SCALE GENOMIC DNA]</scope>
    <source>
        <strain evidence="2 3">IO3-P2-C2</strain>
    </source>
</reference>
<feature type="transmembrane region" description="Helical" evidence="1">
    <location>
        <begin position="106"/>
        <end position="126"/>
    </location>
</feature>
<feature type="transmembrane region" description="Helical" evidence="1">
    <location>
        <begin position="295"/>
        <end position="315"/>
    </location>
</feature>
<keyword evidence="1" id="KW-1133">Transmembrane helix</keyword>
<dbReference type="InterPro" id="IPR002798">
    <property type="entry name" value="SpoIIM-like"/>
</dbReference>
<sequence>MNIRQFVKQYREDWKRLEEYAGHLQKKGRRVTGGDISKFHRLYQKAAQHLSYSQTYYPDEEVTRYLNELVSKSHNLLYKDQVSSFQQVRYFFSTKFIGLLLEQWKFIVIAMLLFLFGGLAAFLSVANDPLHFYSIMPADMAAGVNPEQLGVGHDAIDSSLISAQIMTNNIQVAILAFASGITFGLLTVFVLAYNGLIVGALAAVFWHAGMSYEFWAYIVPHGMIELTAIFIAGGAGLLMGYKLFVPGPYTRGYQLKENAKRSVQLFLGTIPLFIIAGIIEGFITPSTLSLEMKYVVALVTVVGLLVYIMCGKLLLDKRRTYESES</sequence>
<dbReference type="Pfam" id="PF01944">
    <property type="entry name" value="SpoIIM"/>
    <property type="match status" value="1"/>
</dbReference>
<dbReference type="Proteomes" id="UP000216498">
    <property type="component" value="Unassembled WGS sequence"/>
</dbReference>